<dbReference type="Proteomes" id="UP000009027">
    <property type="component" value="Unassembled WGS sequence"/>
</dbReference>
<reference evidence="3 4" key="1">
    <citation type="journal article" date="2012" name="Proc. Natl. Acad. Sci. U.S.A.">
        <title>Antigenic diversity is generated by distinct evolutionary mechanisms in African trypanosome species.</title>
        <authorList>
            <person name="Jackson A.P."/>
            <person name="Berry A."/>
            <person name="Aslett M."/>
            <person name="Allison H.C."/>
            <person name="Burton P."/>
            <person name="Vavrova-Anderson J."/>
            <person name="Brown R."/>
            <person name="Browne H."/>
            <person name="Corton N."/>
            <person name="Hauser H."/>
            <person name="Gamble J."/>
            <person name="Gilderthorp R."/>
            <person name="Marcello L."/>
            <person name="McQuillan J."/>
            <person name="Otto T.D."/>
            <person name="Quail M.A."/>
            <person name="Sanders M.J."/>
            <person name="van Tonder A."/>
            <person name="Ginger M.L."/>
            <person name="Field M.C."/>
            <person name="Barry J.D."/>
            <person name="Hertz-Fowler C."/>
            <person name="Berriman M."/>
        </authorList>
    </citation>
    <scope>NUCLEOTIDE SEQUENCE</scope>
    <source>
        <strain evidence="3 4">Y486</strain>
    </source>
</reference>
<dbReference type="VEuPathDB" id="TriTrypDB:TvY486_0005560"/>
<gene>
    <name evidence="3" type="ORF">TvY486_0005560</name>
</gene>
<keyword evidence="2" id="KW-0812">Transmembrane</keyword>
<keyword evidence="4" id="KW-1185">Reference proteome</keyword>
<name>F9WKA9_TRYVY</name>
<organism evidence="3 4">
    <name type="scientific">Trypanosoma vivax (strain Y486)</name>
    <dbReference type="NCBI Taxonomy" id="1055687"/>
    <lineage>
        <taxon>Eukaryota</taxon>
        <taxon>Discoba</taxon>
        <taxon>Euglenozoa</taxon>
        <taxon>Kinetoplastea</taxon>
        <taxon>Metakinetoplastina</taxon>
        <taxon>Trypanosomatida</taxon>
        <taxon>Trypanosomatidae</taxon>
        <taxon>Trypanosoma</taxon>
        <taxon>Duttonella</taxon>
    </lineage>
</organism>
<evidence type="ECO:0000256" key="1">
    <source>
        <dbReference type="SAM" id="MobiDB-lite"/>
    </source>
</evidence>
<feature type="transmembrane region" description="Helical" evidence="2">
    <location>
        <begin position="21"/>
        <end position="43"/>
    </location>
</feature>
<evidence type="ECO:0000313" key="3">
    <source>
        <dbReference type="EMBL" id="CCD17929.1"/>
    </source>
</evidence>
<sequence>MKSCDASRGIETTGRLKRLCFDLHALGMLGALATVFTTLSAAAEDNAEGHALTCTGTNGGDNGASFNNCRFGAGTIDNNNYKLTATFECTGSGRSVKFTCPITRGESGPGPNGTHENCTQAEGGQNVGSFKCGPGNQGPPEREAGKTDGSANTQDGTKGESTRDQGKTTEDKDSGDSEKSKEQDKKKDKTTEKHGDGPGHAVKARGAGTQPKSAEPKDAEPKNTIFVSTASFFSMNLPITGHFVLRSALSSFALGPSRLC</sequence>
<dbReference type="AlphaFoldDB" id="F9WKA9"/>
<feature type="compositionally biased region" description="Basic and acidic residues" evidence="1">
    <location>
        <begin position="157"/>
        <end position="197"/>
    </location>
</feature>
<dbReference type="EMBL" id="CAEX01000047">
    <property type="protein sequence ID" value="CCD17929.1"/>
    <property type="molecule type" value="Genomic_DNA"/>
</dbReference>
<feature type="compositionally biased region" description="Polar residues" evidence="1">
    <location>
        <begin position="114"/>
        <end position="123"/>
    </location>
</feature>
<evidence type="ECO:0000313" key="4">
    <source>
        <dbReference type="Proteomes" id="UP000009027"/>
    </source>
</evidence>
<feature type="region of interest" description="Disordered" evidence="1">
    <location>
        <begin position="100"/>
        <end position="223"/>
    </location>
</feature>
<keyword evidence="2" id="KW-0472">Membrane</keyword>
<keyword evidence="2" id="KW-1133">Transmembrane helix</keyword>
<evidence type="ECO:0000256" key="2">
    <source>
        <dbReference type="SAM" id="Phobius"/>
    </source>
</evidence>
<proteinExistence type="predicted"/>
<accession>F9WKA9</accession>
<protein>
    <submittedName>
        <fullName evidence="3">Uncharacterized protein</fullName>
    </submittedName>
</protein>